<reference evidence="1 2" key="1">
    <citation type="submission" date="2020-09" db="EMBL/GenBank/DDBJ databases">
        <title>Characterization of Paenibacillus peoriae strain ZF390 with broad-spectrum antimicrobial activity as a potential biocontrol agent.</title>
        <authorList>
            <person name="Li L."/>
            <person name="Zhao Y."/>
            <person name="Li B."/>
            <person name="Xie X."/>
        </authorList>
    </citation>
    <scope>NUCLEOTIDE SEQUENCE [LARGE SCALE GENOMIC DNA]</scope>
    <source>
        <strain evidence="1 2">ZF390</strain>
    </source>
</reference>
<dbReference type="RefSeq" id="WP_190297277.1">
    <property type="nucleotide sequence ID" value="NZ_CP061172.1"/>
</dbReference>
<dbReference type="EMBL" id="CP061172">
    <property type="protein sequence ID" value="QNR65377.1"/>
    <property type="molecule type" value="Genomic_DNA"/>
</dbReference>
<protein>
    <submittedName>
        <fullName evidence="1">Uncharacterized protein</fullName>
    </submittedName>
</protein>
<evidence type="ECO:0000313" key="1">
    <source>
        <dbReference type="EMBL" id="QNR65377.1"/>
    </source>
</evidence>
<gene>
    <name evidence="1" type="ORF">IAQ67_15900</name>
</gene>
<evidence type="ECO:0000313" key="2">
    <source>
        <dbReference type="Proteomes" id="UP000516384"/>
    </source>
</evidence>
<dbReference type="AlphaFoldDB" id="A0A7H0Y2R9"/>
<name>A0A7H0Y2R9_9BACL</name>
<organism evidence="1 2">
    <name type="scientific">Paenibacillus peoriae</name>
    <dbReference type="NCBI Taxonomy" id="59893"/>
    <lineage>
        <taxon>Bacteria</taxon>
        <taxon>Bacillati</taxon>
        <taxon>Bacillota</taxon>
        <taxon>Bacilli</taxon>
        <taxon>Bacillales</taxon>
        <taxon>Paenibacillaceae</taxon>
        <taxon>Paenibacillus</taxon>
    </lineage>
</organism>
<dbReference type="Proteomes" id="UP000516384">
    <property type="component" value="Chromosome"/>
</dbReference>
<sequence>MFTINYGQQVWGSIDINTPIPITSSNNEFTFSIDEKTYTITIPVGTYKTVREQHSSELVSILNTLANDVNAPVEFKLGGMHYDQKYNVVVIEHNDKSTGHVIDGFGGTAKDLIFGETKFNLSPRD</sequence>
<proteinExistence type="predicted"/>
<accession>A0A7H0Y2R9</accession>